<evidence type="ECO:0000313" key="4">
    <source>
        <dbReference type="Proteomes" id="UP000078558"/>
    </source>
</evidence>
<keyword evidence="4" id="KW-1185">Reference proteome</keyword>
<keyword evidence="2" id="KW-0436">Ligase</keyword>
<gene>
    <name evidence="2" type="ORF">ODI_03886</name>
    <name evidence="3" type="ORF">ODI_R2539</name>
</gene>
<feature type="domain" description="Amidase" evidence="1">
    <location>
        <begin position="29"/>
        <end position="444"/>
    </location>
</feature>
<organism evidence="2 4">
    <name type="scientific">Orrella dioscoreae</name>
    <dbReference type="NCBI Taxonomy" id="1851544"/>
    <lineage>
        <taxon>Bacteria</taxon>
        <taxon>Pseudomonadati</taxon>
        <taxon>Pseudomonadota</taxon>
        <taxon>Betaproteobacteria</taxon>
        <taxon>Burkholderiales</taxon>
        <taxon>Alcaligenaceae</taxon>
        <taxon>Orrella</taxon>
    </lineage>
</organism>
<dbReference type="GO" id="GO:0016740">
    <property type="term" value="F:transferase activity"/>
    <property type="evidence" value="ECO:0007669"/>
    <property type="project" value="UniProtKB-KW"/>
</dbReference>
<dbReference type="SUPFAM" id="SSF75304">
    <property type="entry name" value="Amidase signature (AS) enzymes"/>
    <property type="match status" value="1"/>
</dbReference>
<dbReference type="Proteomes" id="UP000078558">
    <property type="component" value="Chromosome I"/>
</dbReference>
<protein>
    <submittedName>
        <fullName evidence="2">Aspartyl-tRNA(Asn) amidotransferase subunit A @ Glutamyl-tRNA(Gln) amidotransferase subunit A</fullName>
        <ecNumber evidence="2">6.3.5.6</ecNumber>
        <ecNumber evidence="2">6.3.5.7</ecNumber>
    </submittedName>
</protein>
<dbReference type="Gene3D" id="3.90.1300.10">
    <property type="entry name" value="Amidase signature (AS) domain"/>
    <property type="match status" value="1"/>
</dbReference>
<dbReference type="EMBL" id="FLRC01000053">
    <property type="protein sequence ID" value="SBT27299.1"/>
    <property type="molecule type" value="Genomic_DNA"/>
</dbReference>
<dbReference type="InterPro" id="IPR023631">
    <property type="entry name" value="Amidase_dom"/>
</dbReference>
<dbReference type="EC" id="6.3.5.6" evidence="2"/>
<reference evidence="2 4" key="1">
    <citation type="submission" date="2016-06" db="EMBL/GenBank/DDBJ databases">
        <authorList>
            <person name="Kjaerup R.B."/>
            <person name="Dalgaard T.S."/>
            <person name="Juul-Madsen H.R."/>
        </authorList>
    </citation>
    <scope>NUCLEOTIDE SEQUENCE [LARGE SCALE GENOMIC DNA]</scope>
    <source>
        <strain evidence="2">Orrdi1</strain>
    </source>
</reference>
<dbReference type="KEGG" id="odi:ODI_R2539"/>
<evidence type="ECO:0000259" key="1">
    <source>
        <dbReference type="Pfam" id="PF01425"/>
    </source>
</evidence>
<keyword evidence="2" id="KW-0808">Transferase</keyword>
<dbReference type="RefSeq" id="WP_067758634.1">
    <property type="nucleotide sequence ID" value="NZ_LT907988.1"/>
</dbReference>
<dbReference type="PANTHER" id="PTHR11895">
    <property type="entry name" value="TRANSAMIDASE"/>
    <property type="match status" value="1"/>
</dbReference>
<dbReference type="PANTHER" id="PTHR11895:SF176">
    <property type="entry name" value="AMIDASE AMID-RELATED"/>
    <property type="match status" value="1"/>
</dbReference>
<accession>A0A1C3K6Z8</accession>
<dbReference type="EC" id="6.3.5.7" evidence="2"/>
<dbReference type="AlphaFoldDB" id="A0A1C3K6Z8"/>
<dbReference type="PROSITE" id="PS00571">
    <property type="entry name" value="AMIDASES"/>
    <property type="match status" value="1"/>
</dbReference>
<dbReference type="InterPro" id="IPR000120">
    <property type="entry name" value="Amidase"/>
</dbReference>
<dbReference type="InterPro" id="IPR020556">
    <property type="entry name" value="Amidase_CS"/>
</dbReference>
<evidence type="ECO:0000313" key="2">
    <source>
        <dbReference type="EMBL" id="SBT27299.1"/>
    </source>
</evidence>
<dbReference type="EMBL" id="LT907988">
    <property type="protein sequence ID" value="SOE50152.1"/>
    <property type="molecule type" value="Genomic_DNA"/>
</dbReference>
<dbReference type="STRING" id="1851544.ODI_03886"/>
<dbReference type="OrthoDB" id="112488at2"/>
<sequence length="480" mass="50601">MTRHDDLTELPVHILSQRLQARTLSPVALVDAYLARIERDDPALRAYAEVYADDARLAAQAADSAIRAGHAVGPLHGVPIALKDLIDIAGRPTGGGSLTRVWQAPRNATLTDRLLAQGMIVLGKTHTVEFAMGGWGTNSNTGTPWNPWDTQLPRTPGGSSSGSGVAVAAALAPWAVGTDTGGSVRLPASWCGITGLKTTTGRVSTHGILPLSPTLDTPGPMARSVEDVALLYTVMQGADPLDPLTRGLAYADPLPGLRRGIKGLRLARMPRAEREYASAAVLDAYDASLQELEKLGAEIVPLELPFRFVDVATDNLRIMAAESYAMYHAIIDDETAAVDPHVRPRLAAGRGVTAKQYIDALSMRAKMMAQFEAAMAGIDALLTPATMTTAVPLHEVDQTKAPAHYTRFANYLNLAALALPNGADAGGLPTSLQIVTRAGDEATALRIGWAVQNATSWHLRRPPSMAVDGGHLAGQGAGAA</sequence>
<dbReference type="GO" id="GO:0050566">
    <property type="term" value="F:asparaginyl-tRNA synthase (glutamine-hydrolyzing) activity"/>
    <property type="evidence" value="ECO:0007669"/>
    <property type="project" value="UniProtKB-EC"/>
</dbReference>
<reference evidence="3 4" key="2">
    <citation type="submission" date="2017-08" db="EMBL/GenBank/DDBJ databases">
        <authorList>
            <person name="de Groot N.N."/>
        </authorList>
    </citation>
    <scope>NUCLEOTIDE SEQUENCE [LARGE SCALE GENOMIC DNA]</scope>
    <source>
        <strain evidence="3">Orrdi1</strain>
    </source>
</reference>
<proteinExistence type="predicted"/>
<evidence type="ECO:0000313" key="3">
    <source>
        <dbReference type="EMBL" id="SOE50152.1"/>
    </source>
</evidence>
<name>A0A1C3K6Z8_9BURK</name>
<dbReference type="GO" id="GO:0050567">
    <property type="term" value="F:glutaminyl-tRNA synthase (glutamine-hydrolyzing) activity"/>
    <property type="evidence" value="ECO:0007669"/>
    <property type="project" value="UniProtKB-EC"/>
</dbReference>
<dbReference type="InterPro" id="IPR036928">
    <property type="entry name" value="AS_sf"/>
</dbReference>
<dbReference type="Pfam" id="PF01425">
    <property type="entry name" value="Amidase"/>
    <property type="match status" value="1"/>
</dbReference>